<dbReference type="RefSeq" id="XP_016235450.1">
    <property type="nucleotide sequence ID" value="XM_016379623.1"/>
</dbReference>
<gene>
    <name evidence="2" type="ORF">PV08_05279</name>
</gene>
<feature type="region of interest" description="Disordered" evidence="1">
    <location>
        <begin position="143"/>
        <end position="163"/>
    </location>
</feature>
<protein>
    <submittedName>
        <fullName evidence="2">Uncharacterized protein</fullName>
    </submittedName>
</protein>
<reference evidence="2 3" key="1">
    <citation type="submission" date="2015-01" db="EMBL/GenBank/DDBJ databases">
        <title>The Genome Sequence of Exophiala spinifera CBS89968.</title>
        <authorList>
            <consortium name="The Broad Institute Genomics Platform"/>
            <person name="Cuomo C."/>
            <person name="de Hoog S."/>
            <person name="Gorbushina A."/>
            <person name="Stielow B."/>
            <person name="Teixiera M."/>
            <person name="Abouelleil A."/>
            <person name="Chapman S.B."/>
            <person name="Priest M."/>
            <person name="Young S.K."/>
            <person name="Wortman J."/>
            <person name="Nusbaum C."/>
            <person name="Birren B."/>
        </authorList>
    </citation>
    <scope>NUCLEOTIDE SEQUENCE [LARGE SCALE GENOMIC DNA]</scope>
    <source>
        <strain evidence="2 3">CBS 89968</strain>
    </source>
</reference>
<dbReference type="GeneID" id="27332362"/>
<dbReference type="HOGENOM" id="CLU_1627065_0_0_1"/>
<organism evidence="2 3">
    <name type="scientific">Exophiala spinifera</name>
    <dbReference type="NCBI Taxonomy" id="91928"/>
    <lineage>
        <taxon>Eukaryota</taxon>
        <taxon>Fungi</taxon>
        <taxon>Dikarya</taxon>
        <taxon>Ascomycota</taxon>
        <taxon>Pezizomycotina</taxon>
        <taxon>Eurotiomycetes</taxon>
        <taxon>Chaetothyriomycetidae</taxon>
        <taxon>Chaetothyriales</taxon>
        <taxon>Herpotrichiellaceae</taxon>
        <taxon>Exophiala</taxon>
    </lineage>
</organism>
<evidence type="ECO:0000313" key="2">
    <source>
        <dbReference type="EMBL" id="KIW15234.1"/>
    </source>
</evidence>
<keyword evidence="3" id="KW-1185">Reference proteome</keyword>
<dbReference type="Proteomes" id="UP000053328">
    <property type="component" value="Unassembled WGS sequence"/>
</dbReference>
<evidence type="ECO:0000313" key="3">
    <source>
        <dbReference type="Proteomes" id="UP000053328"/>
    </source>
</evidence>
<dbReference type="VEuPathDB" id="FungiDB:PV08_05279"/>
<accession>A0A0D2BVD5</accession>
<feature type="compositionally biased region" description="Polar residues" evidence="1">
    <location>
        <begin position="154"/>
        <end position="163"/>
    </location>
</feature>
<evidence type="ECO:0000256" key="1">
    <source>
        <dbReference type="SAM" id="MobiDB-lite"/>
    </source>
</evidence>
<dbReference type="AlphaFoldDB" id="A0A0D2BVD5"/>
<name>A0A0D2BVD5_9EURO</name>
<proteinExistence type="predicted"/>
<dbReference type="EMBL" id="KN847495">
    <property type="protein sequence ID" value="KIW15234.1"/>
    <property type="molecule type" value="Genomic_DNA"/>
</dbReference>
<sequence>MHNIFAKHDWKLFCGRSDFGASQDANRTLPHSEESHEKFIWVRTQHPKKNITLLHRAPAPTKKPDKGTRSNGAYVMKFCTPPGVRKTITLTFPPPDIGPPVGTMLYPVMEIYGSGKHPAPYGRLPELGQWTIGKWQIAWASGSTGRGHKGLGNRSISSVGNAA</sequence>